<proteinExistence type="predicted"/>
<organism evidence="2 3">
    <name type="scientific">Lasius niger</name>
    <name type="common">Black garden ant</name>
    <dbReference type="NCBI Taxonomy" id="67767"/>
    <lineage>
        <taxon>Eukaryota</taxon>
        <taxon>Metazoa</taxon>
        <taxon>Ecdysozoa</taxon>
        <taxon>Arthropoda</taxon>
        <taxon>Hexapoda</taxon>
        <taxon>Insecta</taxon>
        <taxon>Pterygota</taxon>
        <taxon>Neoptera</taxon>
        <taxon>Endopterygota</taxon>
        <taxon>Hymenoptera</taxon>
        <taxon>Apocrita</taxon>
        <taxon>Aculeata</taxon>
        <taxon>Formicoidea</taxon>
        <taxon>Formicidae</taxon>
        <taxon>Formicinae</taxon>
        <taxon>Lasius</taxon>
        <taxon>Lasius</taxon>
    </lineage>
</organism>
<evidence type="ECO:0000256" key="1">
    <source>
        <dbReference type="SAM" id="MobiDB-lite"/>
    </source>
</evidence>
<evidence type="ECO:0000313" key="3">
    <source>
        <dbReference type="Proteomes" id="UP000036403"/>
    </source>
</evidence>
<accession>A0A0J7KBH7</accession>
<feature type="region of interest" description="Disordered" evidence="1">
    <location>
        <begin position="81"/>
        <end position="112"/>
    </location>
</feature>
<evidence type="ECO:0000313" key="2">
    <source>
        <dbReference type="EMBL" id="KMQ87632.1"/>
    </source>
</evidence>
<name>A0A0J7KBH7_LASNI</name>
<dbReference type="AlphaFoldDB" id="A0A0J7KBH7"/>
<reference evidence="2 3" key="1">
    <citation type="submission" date="2015-04" db="EMBL/GenBank/DDBJ databases">
        <title>Lasius niger genome sequencing.</title>
        <authorList>
            <person name="Konorov E.A."/>
            <person name="Nikitin M.A."/>
            <person name="Kirill M.V."/>
            <person name="Chang P."/>
        </authorList>
    </citation>
    <scope>NUCLEOTIDE SEQUENCE [LARGE SCALE GENOMIC DNA]</scope>
    <source>
        <tissue evidence="2">Whole</tissue>
    </source>
</reference>
<gene>
    <name evidence="2" type="ORF">RF55_13035</name>
</gene>
<comment type="caution">
    <text evidence="2">The sequence shown here is derived from an EMBL/GenBank/DDBJ whole genome shotgun (WGS) entry which is preliminary data.</text>
</comment>
<dbReference type="Proteomes" id="UP000036403">
    <property type="component" value="Unassembled WGS sequence"/>
</dbReference>
<protein>
    <submittedName>
        <fullName evidence="2">Uncharacterized protein</fullName>
    </submittedName>
</protein>
<dbReference type="EMBL" id="LBMM01010177">
    <property type="protein sequence ID" value="KMQ87632.1"/>
    <property type="molecule type" value="Genomic_DNA"/>
</dbReference>
<keyword evidence="3" id="KW-1185">Reference proteome</keyword>
<dbReference type="OrthoDB" id="7555035at2759"/>
<sequence>MVLEKERDRDELLERSVEINRRWEISVDEDLTREERKLRWRIGEKARVERRRGRKVVADNRKIWIEGRKWRWNEEKRNWMEGEDRERRIGKGKGGKREGRYEREGKGEAREE</sequence>
<dbReference type="PaxDb" id="67767-A0A0J7KBH7"/>